<comment type="caution">
    <text evidence="6">The sequence shown here is derived from an EMBL/GenBank/DDBJ whole genome shotgun (WGS) entry which is preliminary data.</text>
</comment>
<proteinExistence type="inferred from homology"/>
<dbReference type="CDD" id="cd03268">
    <property type="entry name" value="ABC_BcrA_bacitracin_resist"/>
    <property type="match status" value="1"/>
</dbReference>
<evidence type="ECO:0000256" key="1">
    <source>
        <dbReference type="ARBA" id="ARBA00005417"/>
    </source>
</evidence>
<gene>
    <name evidence="6" type="ORF">GCM10009682_39170</name>
</gene>
<dbReference type="Pfam" id="PF00005">
    <property type="entry name" value="ABC_tran"/>
    <property type="match status" value="1"/>
</dbReference>
<dbReference type="EMBL" id="BAAALT010000127">
    <property type="protein sequence ID" value="GAA1814307.1"/>
    <property type="molecule type" value="Genomic_DNA"/>
</dbReference>
<keyword evidence="7" id="KW-1185">Reference proteome</keyword>
<reference evidence="7" key="1">
    <citation type="journal article" date="2019" name="Int. J. Syst. Evol. Microbiol.">
        <title>The Global Catalogue of Microorganisms (GCM) 10K type strain sequencing project: providing services to taxonomists for standard genome sequencing and annotation.</title>
        <authorList>
            <consortium name="The Broad Institute Genomics Platform"/>
            <consortium name="The Broad Institute Genome Sequencing Center for Infectious Disease"/>
            <person name="Wu L."/>
            <person name="Ma J."/>
        </authorList>
    </citation>
    <scope>NUCLEOTIDE SEQUENCE [LARGE SCALE GENOMIC DNA]</scope>
    <source>
        <strain evidence="7">JCM 13250</strain>
    </source>
</reference>
<evidence type="ECO:0000256" key="3">
    <source>
        <dbReference type="ARBA" id="ARBA00022741"/>
    </source>
</evidence>
<dbReference type="SUPFAM" id="SSF52540">
    <property type="entry name" value="P-loop containing nucleoside triphosphate hydrolases"/>
    <property type="match status" value="1"/>
</dbReference>
<sequence>MTDTPHPAVALNGLTKRYGGRTAVDRLTMHVPVGVVAGFVGPNGAGKTTAMSMLLGLIRPSAGTAEVLGEPISRPGAYLRRVGALVEGPGFYPALTGAANLRVLATIGGHDPARIPTVLAEVGLAARGDDRYGRYSLGMKQRLGIAATLLGDPELVILDEPTNGLDPAGMAEMRQIIAAIAAQGRTILVSSHLLGEVEQVCDWLIIINRGTLAYQGPTAQFAARAGARLVALAADHAEAARLADLLTTAGHTVDRAGDEVAVDLDGRDAPSLGAHVNRFAHDRGIVLAGLREQRPSLEDQVLALIGGAG</sequence>
<dbReference type="PANTHER" id="PTHR43335">
    <property type="entry name" value="ABC TRANSPORTER, ATP-BINDING PROTEIN"/>
    <property type="match status" value="1"/>
</dbReference>
<dbReference type="InterPro" id="IPR017871">
    <property type="entry name" value="ABC_transporter-like_CS"/>
</dbReference>
<keyword evidence="3" id="KW-0547">Nucleotide-binding</keyword>
<evidence type="ECO:0000256" key="4">
    <source>
        <dbReference type="ARBA" id="ARBA00022840"/>
    </source>
</evidence>
<evidence type="ECO:0000256" key="2">
    <source>
        <dbReference type="ARBA" id="ARBA00022448"/>
    </source>
</evidence>
<keyword evidence="2" id="KW-0813">Transport</keyword>
<protein>
    <submittedName>
        <fullName evidence="6">ABC transporter ATP-binding protein</fullName>
    </submittedName>
</protein>
<keyword evidence="4 6" id="KW-0067">ATP-binding</keyword>
<dbReference type="Gene3D" id="3.40.50.300">
    <property type="entry name" value="P-loop containing nucleotide triphosphate hydrolases"/>
    <property type="match status" value="1"/>
</dbReference>
<dbReference type="InterPro" id="IPR003593">
    <property type="entry name" value="AAA+_ATPase"/>
</dbReference>
<dbReference type="PROSITE" id="PS00211">
    <property type="entry name" value="ABC_TRANSPORTER_1"/>
    <property type="match status" value="1"/>
</dbReference>
<dbReference type="GO" id="GO:0005524">
    <property type="term" value="F:ATP binding"/>
    <property type="evidence" value="ECO:0007669"/>
    <property type="project" value="UniProtKB-KW"/>
</dbReference>
<dbReference type="InterPro" id="IPR003439">
    <property type="entry name" value="ABC_transporter-like_ATP-bd"/>
</dbReference>
<dbReference type="InterPro" id="IPR027417">
    <property type="entry name" value="P-loop_NTPase"/>
</dbReference>
<feature type="domain" description="ABC transporter" evidence="5">
    <location>
        <begin position="9"/>
        <end position="234"/>
    </location>
</feature>
<dbReference type="Proteomes" id="UP001500218">
    <property type="component" value="Unassembled WGS sequence"/>
</dbReference>
<name>A0ABP4YEX9_9ACTN</name>
<dbReference type="RefSeq" id="WP_344134061.1">
    <property type="nucleotide sequence ID" value="NZ_BAAALT010000127.1"/>
</dbReference>
<evidence type="ECO:0000259" key="5">
    <source>
        <dbReference type="PROSITE" id="PS50893"/>
    </source>
</evidence>
<organism evidence="6 7">
    <name type="scientific">Luedemannella flava</name>
    <dbReference type="NCBI Taxonomy" id="349316"/>
    <lineage>
        <taxon>Bacteria</taxon>
        <taxon>Bacillati</taxon>
        <taxon>Actinomycetota</taxon>
        <taxon>Actinomycetes</taxon>
        <taxon>Micromonosporales</taxon>
        <taxon>Micromonosporaceae</taxon>
        <taxon>Luedemannella</taxon>
    </lineage>
</organism>
<dbReference type="SMART" id="SM00382">
    <property type="entry name" value="AAA"/>
    <property type="match status" value="1"/>
</dbReference>
<evidence type="ECO:0000313" key="7">
    <source>
        <dbReference type="Proteomes" id="UP001500218"/>
    </source>
</evidence>
<dbReference type="PROSITE" id="PS50893">
    <property type="entry name" value="ABC_TRANSPORTER_2"/>
    <property type="match status" value="1"/>
</dbReference>
<evidence type="ECO:0000313" key="6">
    <source>
        <dbReference type="EMBL" id="GAA1814307.1"/>
    </source>
</evidence>
<accession>A0ABP4YEX9</accession>
<comment type="similarity">
    <text evidence="1">Belongs to the ABC transporter superfamily.</text>
</comment>
<dbReference type="PANTHER" id="PTHR43335:SF4">
    <property type="entry name" value="ABC TRANSPORTER, ATP-BINDING PROTEIN"/>
    <property type="match status" value="1"/>
</dbReference>